<dbReference type="EMBL" id="KM235194">
    <property type="protein sequence ID" value="AIQ80159.1"/>
    <property type="molecule type" value="Genomic_DNA"/>
</dbReference>
<dbReference type="GeneID" id="20524569"/>
<keyword evidence="1" id="KW-0812">Transmembrane</keyword>
<name>A0A0U1XG19_9MAXI</name>
<organism evidence="2">
    <name type="scientific">Lernaea cyprinacea</name>
    <dbReference type="NCBI Taxonomy" id="342429"/>
    <lineage>
        <taxon>Eukaryota</taxon>
        <taxon>Metazoa</taxon>
        <taxon>Ecdysozoa</taxon>
        <taxon>Arthropoda</taxon>
        <taxon>Crustacea</taxon>
        <taxon>Multicrustacea</taxon>
        <taxon>Hexanauplia</taxon>
        <taxon>Copepoda</taxon>
        <taxon>Cyclopoida</taxon>
        <taxon>Lernaeidae</taxon>
        <taxon>Lernaea</taxon>
    </lineage>
</organism>
<dbReference type="RefSeq" id="YP_009073493.1">
    <property type="nucleotide sequence ID" value="NC_025239.1"/>
</dbReference>
<dbReference type="CTD" id="4509"/>
<protein>
    <submittedName>
        <fullName evidence="2">ATP synthase F0 subunit 8</fullName>
    </submittedName>
</protein>
<feature type="transmembrane region" description="Helical" evidence="1">
    <location>
        <begin position="9"/>
        <end position="29"/>
    </location>
</feature>
<evidence type="ECO:0000313" key="2">
    <source>
        <dbReference type="EMBL" id="AIQ80159.1"/>
    </source>
</evidence>
<keyword evidence="1" id="KW-1133">Transmembrane helix</keyword>
<dbReference type="AlphaFoldDB" id="A0A0U1XG19"/>
<gene>
    <name evidence="2" type="primary">atp8</name>
</gene>
<keyword evidence="1" id="KW-0472">Membrane</keyword>
<keyword evidence="2" id="KW-0496">Mitochondrion</keyword>
<evidence type="ECO:0000256" key="1">
    <source>
        <dbReference type="SAM" id="Phobius"/>
    </source>
</evidence>
<geneLocation type="mitochondrion" evidence="2"/>
<sequence>MPQIMPMNWLFWIFCFYLCLMIIFIKLFYLKYD</sequence>
<accession>A0A0U1XG19</accession>
<proteinExistence type="predicted"/>
<reference evidence="2" key="1">
    <citation type="journal article" date="2014" name="Mitochondrial DNA">
        <title>Complete mitochondrial genome of Lernaea cyprinacea (Copepoda: Cyclopoida).</title>
        <authorList>
            <person name="Su Y.B."/>
            <person name="Wang L.X."/>
            <person name="Kong S.C."/>
            <person name="Chen L."/>
            <person name="Fang R."/>
        </authorList>
    </citation>
    <scope>NUCLEOTIDE SEQUENCE</scope>
</reference>